<reference evidence="2 3" key="2">
    <citation type="journal article" date="2011" name="Stand. Genomic Sci.">
        <title>Complete genome sequence of the extremely halophilic Halanaerobium praevalens type strain (GSL).</title>
        <authorList>
            <person name="Ivanova N."/>
            <person name="Sikorski J."/>
            <person name="Chertkov O."/>
            <person name="Nolan M."/>
            <person name="Lucas S."/>
            <person name="Hammon N."/>
            <person name="Deshpande S."/>
            <person name="Cheng J.F."/>
            <person name="Tapia R."/>
            <person name="Han C."/>
            <person name="Goodwin L."/>
            <person name="Pitluck S."/>
            <person name="Huntemann M."/>
            <person name="Liolios K."/>
            <person name="Pagani I."/>
            <person name="Mavromatis K."/>
            <person name="Ovchinikova G."/>
            <person name="Pati A."/>
            <person name="Chen A."/>
            <person name="Palaniappan K."/>
            <person name="Land M."/>
            <person name="Hauser L."/>
            <person name="Brambilla E.M."/>
            <person name="Kannan K.P."/>
            <person name="Rohde M."/>
            <person name="Tindall B.J."/>
            <person name="Goker M."/>
            <person name="Detter J.C."/>
            <person name="Woyke T."/>
            <person name="Bristow J."/>
            <person name="Eisen J.A."/>
            <person name="Markowitz V."/>
            <person name="Hugenholtz P."/>
            <person name="Kyrpides N.C."/>
            <person name="Klenk H.P."/>
            <person name="Lapidus A."/>
        </authorList>
    </citation>
    <scope>NUCLEOTIDE SEQUENCE [LARGE SCALE GENOMIC DNA]</scope>
    <source>
        <strain evidence="3">ATCC 33744 / DSM 2228 / GSL</strain>
    </source>
</reference>
<evidence type="ECO:0000313" key="3">
    <source>
        <dbReference type="Proteomes" id="UP000006866"/>
    </source>
</evidence>
<dbReference type="RefSeq" id="WP_014553255.1">
    <property type="nucleotide sequence ID" value="NC_017455.1"/>
</dbReference>
<dbReference type="EMBL" id="CP002175">
    <property type="protein sequence ID" value="ADO77223.1"/>
    <property type="molecule type" value="Genomic_DNA"/>
</dbReference>
<protein>
    <recommendedName>
        <fullName evidence="1">DUF4062 domain-containing protein</fullName>
    </recommendedName>
</protein>
<proteinExistence type="predicted"/>
<dbReference type="PATRIC" id="fig|572479.3.peg.1083"/>
<evidence type="ECO:0000313" key="2">
    <source>
        <dbReference type="EMBL" id="ADO77223.1"/>
    </source>
</evidence>
<organism evidence="2 3">
    <name type="scientific">Halanaerobium praevalens (strain ATCC 33744 / DSM 2228 / GSL)</name>
    <dbReference type="NCBI Taxonomy" id="572479"/>
    <lineage>
        <taxon>Bacteria</taxon>
        <taxon>Bacillati</taxon>
        <taxon>Bacillota</taxon>
        <taxon>Clostridia</taxon>
        <taxon>Halanaerobiales</taxon>
        <taxon>Halanaerobiaceae</taxon>
        <taxon>Halanaerobium</taxon>
    </lineage>
</organism>
<dbReference type="Proteomes" id="UP000006866">
    <property type="component" value="Chromosome"/>
</dbReference>
<keyword evidence="3" id="KW-1185">Reference proteome</keyword>
<accession>E3DLM6</accession>
<sequence>MANPRIFVSSTYYDLKYIRENMKRLIEEFNYTPILNEFGNITYEPNQSLDKSCFNEIDNCDMLILIVGGRYGSSIDEDDNDKKKFYDRYTSITSQEYRTAYQENIPIYIFIEKNVNSEYYTYLNNKGNEEISYAHSDSINIYEFVDELKENFANNIIFKFEKFEDIERILKEQWAGLFQQYLKKLRTDEKENRITDTIDKLEIVTDSINEMVNEMGKQLLDESEEYKKLLEEQNKKLISFYSEKIISNFTFNEIKAQIDQEKAEKILEIIEEEYLSNDFYNNYKKPVDKFSEKEKDEITSKWRDETKKNINNKFKENDINLTLKGINFPKTFLLKNLELDKIIKNNDLYDIYKEKMIDNIINDINNKVQQNDA</sequence>
<dbReference type="InterPro" id="IPR025139">
    <property type="entry name" value="DUF4062"/>
</dbReference>
<dbReference type="KEGG" id="hpk:Hprae_1071"/>
<dbReference type="Pfam" id="PF13271">
    <property type="entry name" value="DUF4062"/>
    <property type="match status" value="1"/>
</dbReference>
<name>E3DLM6_HALPG</name>
<dbReference type="AlphaFoldDB" id="E3DLM6"/>
<dbReference type="HOGENOM" id="CLU_067315_1_0_9"/>
<dbReference type="eggNOG" id="ENOG502ZAMX">
    <property type="taxonomic scope" value="Bacteria"/>
</dbReference>
<gene>
    <name evidence="2" type="ordered locus">Hprae_1071</name>
</gene>
<feature type="domain" description="DUF4062" evidence="1">
    <location>
        <begin position="5"/>
        <end position="100"/>
    </location>
</feature>
<reference evidence="3" key="1">
    <citation type="submission" date="2010-10" db="EMBL/GenBank/DDBJ databases">
        <title>The complete genome of Halanaerobium praevalens DSM 2228.</title>
        <authorList>
            <consortium name="US DOE Joint Genome Institute (JGI-PGF)"/>
            <person name="Lucas S."/>
            <person name="Copeland A."/>
            <person name="Lapidus A."/>
            <person name="Glavina del Rio T."/>
            <person name="Dalin E."/>
            <person name="Tice H."/>
            <person name="Bruce D."/>
            <person name="Goodwin L."/>
            <person name="Pitluck S."/>
            <person name="Kyrpides N."/>
            <person name="Mavromatis K."/>
            <person name="Ivanova N."/>
            <person name="Ovchinnikova G."/>
            <person name="Chertkov O."/>
            <person name="Detter J.C."/>
            <person name="Han C."/>
            <person name="Larimer F."/>
            <person name="Land M."/>
            <person name="Hauser L."/>
            <person name="Markowitz V."/>
            <person name="Cheng J.-F."/>
            <person name="Hugenholtz P."/>
            <person name="Woyke T."/>
            <person name="Wu D."/>
            <person name="Tindall B."/>
            <person name="Pomrenke H.G."/>
            <person name="Brambilla E."/>
            <person name="Klenk H.-P."/>
            <person name="Eisen J.A."/>
        </authorList>
    </citation>
    <scope>NUCLEOTIDE SEQUENCE [LARGE SCALE GENOMIC DNA]</scope>
    <source>
        <strain evidence="3">ATCC 33744 / DSM 2228 / GSL</strain>
    </source>
</reference>
<evidence type="ECO:0000259" key="1">
    <source>
        <dbReference type="Pfam" id="PF13271"/>
    </source>
</evidence>
<dbReference type="OrthoDB" id="72299at2"/>